<sequence length="335" mass="37889">MSNNKRTVYLRVDGSKVIGYGHIFRCIALAQMLNTEFNCIFATRIFDSFLKNTISQVGFDIIELQQDESHYSEFLDKLAGDEIVVLDNYFFETSYQIDIKQKGCKLVCIDDIHNKHYTADIVINHSEGINQESYSIEKYTKLLLGYKYTLLRPEFLEASKQEKIISNKKKDVLISLGGTDPEDLIIKIVNTFLKHPIINSISLISKIDCSKFDNPDNKEIKEYWELNASELYNTMLNSDIGFLPASTISVEACACKLPFIGGWFVDNQVNIYRAIINKGLALGIGNINELSVGELYKAISDISIHENATRIASHQSRVIDGNSGARILKAFKQIC</sequence>
<dbReference type="EMBL" id="JAPDPI010000047">
    <property type="protein sequence ID" value="MCW3807465.1"/>
    <property type="molecule type" value="Genomic_DNA"/>
</dbReference>
<evidence type="ECO:0000256" key="1">
    <source>
        <dbReference type="PIRSR" id="PIRSR620023-1"/>
    </source>
</evidence>
<dbReference type="Gene3D" id="3.40.50.2000">
    <property type="entry name" value="Glycogen Phosphorylase B"/>
    <property type="match status" value="1"/>
</dbReference>
<dbReference type="GO" id="GO:0016787">
    <property type="term" value="F:hydrolase activity"/>
    <property type="evidence" value="ECO:0007669"/>
    <property type="project" value="UniProtKB-KW"/>
</dbReference>
<comment type="caution">
    <text evidence="3">The sequence shown here is derived from an EMBL/GenBank/DDBJ whole genome shotgun (WGS) entry which is preliminary data.</text>
</comment>
<gene>
    <name evidence="3" type="primary">pseG</name>
    <name evidence="3" type="ORF">OM074_17670</name>
</gene>
<evidence type="ECO:0000256" key="2">
    <source>
        <dbReference type="PIRSR" id="PIRSR620023-2"/>
    </source>
</evidence>
<feature type="binding site" evidence="2">
    <location>
        <position position="152"/>
    </location>
    <ligand>
        <name>substrate</name>
    </ligand>
</feature>
<evidence type="ECO:0000313" key="4">
    <source>
        <dbReference type="Proteomes" id="UP001207408"/>
    </source>
</evidence>
<name>A0AAE3MHA2_9BACT</name>
<dbReference type="AlphaFoldDB" id="A0AAE3MHA2"/>
<dbReference type="Gene3D" id="3.40.50.11190">
    <property type="match status" value="1"/>
</dbReference>
<dbReference type="InterPro" id="IPR020023">
    <property type="entry name" value="PseG"/>
</dbReference>
<organism evidence="3 4">
    <name type="scientific">Plebeiibacterium marinum</name>
    <dbReference type="NCBI Taxonomy" id="2992111"/>
    <lineage>
        <taxon>Bacteria</taxon>
        <taxon>Pseudomonadati</taxon>
        <taxon>Bacteroidota</taxon>
        <taxon>Bacteroidia</taxon>
        <taxon>Marinilabiliales</taxon>
        <taxon>Marinilabiliaceae</taxon>
        <taxon>Plebeiibacterium</taxon>
    </lineage>
</organism>
<proteinExistence type="predicted"/>
<dbReference type="Proteomes" id="UP001207408">
    <property type="component" value="Unassembled WGS sequence"/>
</dbReference>
<keyword evidence="3" id="KW-0378">Hydrolase</keyword>
<reference evidence="3" key="1">
    <citation type="submission" date="2022-10" db="EMBL/GenBank/DDBJ databases">
        <authorList>
            <person name="Yu W.X."/>
        </authorList>
    </citation>
    <scope>NUCLEOTIDE SEQUENCE</scope>
    <source>
        <strain evidence="3">D04</strain>
    </source>
</reference>
<dbReference type="EC" id="3.6.1.57" evidence="3"/>
<feature type="active site" description="Proton acceptor" evidence="1">
    <location>
        <position position="22"/>
    </location>
</feature>
<accession>A0AAE3MHA2</accession>
<protein>
    <submittedName>
        <fullName evidence="3">UDP-2,4-diacetamido-2,4, 6-trideoxy-beta-L-altropyranose hydrolase</fullName>
        <ecNumber evidence="3">3.6.1.57</ecNumber>
    </submittedName>
</protein>
<feature type="binding site" evidence="2">
    <location>
        <position position="251"/>
    </location>
    <ligand>
        <name>substrate</name>
    </ligand>
</feature>
<dbReference type="RefSeq" id="WP_301201876.1">
    <property type="nucleotide sequence ID" value="NZ_JAPDPI010000047.1"/>
</dbReference>
<evidence type="ECO:0000313" key="3">
    <source>
        <dbReference type="EMBL" id="MCW3807465.1"/>
    </source>
</evidence>
<keyword evidence="4" id="KW-1185">Reference proteome</keyword>
<dbReference type="NCBIfam" id="TIGR03590">
    <property type="entry name" value="PseG"/>
    <property type="match status" value="1"/>
</dbReference>